<evidence type="ECO:0000259" key="14">
    <source>
        <dbReference type="Pfam" id="PF12806"/>
    </source>
</evidence>
<evidence type="ECO:0000256" key="5">
    <source>
        <dbReference type="ARBA" id="ARBA00023002"/>
    </source>
</evidence>
<evidence type="ECO:0000256" key="6">
    <source>
        <dbReference type="ARBA" id="ARBA00051388"/>
    </source>
</evidence>
<dbReference type="FunFam" id="2.40.110.10:FF:000031">
    <property type="entry name" value="Acyl-CoA dehydrogenase, putative"/>
    <property type="match status" value="1"/>
</dbReference>
<feature type="domain" description="Acetyl-CoA dehydrogenase-like C-terminal" evidence="14">
    <location>
        <begin position="454"/>
        <end position="536"/>
    </location>
</feature>
<comment type="similarity">
    <text evidence="2 10">Belongs to the acyl-CoA dehydrogenase family.</text>
</comment>
<dbReference type="InterPro" id="IPR009075">
    <property type="entry name" value="AcylCo_DH/oxidase_C"/>
</dbReference>
<reference evidence="15 16" key="1">
    <citation type="submission" date="2018-08" db="EMBL/GenBank/DDBJ databases">
        <title>Complete genome sequencing of Blastochloris tepida GI.</title>
        <authorList>
            <person name="Tsukatani Y."/>
            <person name="Mori H."/>
        </authorList>
    </citation>
    <scope>NUCLEOTIDE SEQUENCE [LARGE SCALE GENOMIC DNA]</scope>
    <source>
        <strain evidence="15 16">GI</strain>
    </source>
</reference>
<dbReference type="RefSeq" id="WP_126399191.1">
    <property type="nucleotide sequence ID" value="NZ_AP018907.1"/>
</dbReference>
<keyword evidence="3 10" id="KW-0285">Flavoprotein</keyword>
<dbReference type="InterPro" id="IPR052166">
    <property type="entry name" value="Diverse_Acyl-CoA_DH"/>
</dbReference>
<accession>A0A348G068</accession>
<proteinExistence type="inferred from homology"/>
<evidence type="ECO:0000256" key="1">
    <source>
        <dbReference type="ARBA" id="ARBA00001974"/>
    </source>
</evidence>
<dbReference type="Pfam" id="PF02770">
    <property type="entry name" value="Acyl-CoA_dh_M"/>
    <property type="match status" value="1"/>
</dbReference>
<evidence type="ECO:0000259" key="12">
    <source>
        <dbReference type="Pfam" id="PF02770"/>
    </source>
</evidence>
<feature type="domain" description="Acyl-CoA oxidase/dehydrogenase middle" evidence="12">
    <location>
        <begin position="156"/>
        <end position="265"/>
    </location>
</feature>
<evidence type="ECO:0000256" key="3">
    <source>
        <dbReference type="ARBA" id="ARBA00022630"/>
    </source>
</evidence>
<protein>
    <recommendedName>
        <fullName evidence="9">3-methylmercaptopropionyl-CoA dehydrogenase</fullName>
        <ecNumber evidence="8">1.3.99.41</ecNumber>
    </recommendedName>
</protein>
<dbReference type="InterPro" id="IPR025878">
    <property type="entry name" value="Acyl-CoA_dh-like_C_dom"/>
</dbReference>
<comment type="cofactor">
    <cofactor evidence="1 10">
        <name>FAD</name>
        <dbReference type="ChEBI" id="CHEBI:57692"/>
    </cofactor>
</comment>
<evidence type="ECO:0000256" key="7">
    <source>
        <dbReference type="ARBA" id="ARBA00058683"/>
    </source>
</evidence>
<dbReference type="Pfam" id="PF12806">
    <property type="entry name" value="Acyl-CoA_dh_C"/>
    <property type="match status" value="1"/>
</dbReference>
<evidence type="ECO:0000313" key="16">
    <source>
        <dbReference type="Proteomes" id="UP000266934"/>
    </source>
</evidence>
<dbReference type="Gene3D" id="1.20.140.10">
    <property type="entry name" value="Butyryl-CoA Dehydrogenase, subunit A, domain 3"/>
    <property type="match status" value="1"/>
</dbReference>
<dbReference type="SUPFAM" id="SSF56645">
    <property type="entry name" value="Acyl-CoA dehydrogenase NM domain-like"/>
    <property type="match status" value="1"/>
</dbReference>
<dbReference type="Gene3D" id="2.40.110.10">
    <property type="entry name" value="Butyryl-CoA Dehydrogenase, subunit A, domain 2"/>
    <property type="match status" value="1"/>
</dbReference>
<dbReference type="Proteomes" id="UP000266934">
    <property type="component" value="Chromosome"/>
</dbReference>
<evidence type="ECO:0000256" key="2">
    <source>
        <dbReference type="ARBA" id="ARBA00009347"/>
    </source>
</evidence>
<sequence length="577" mass="60197">MSWRAPIDDILFTLTQVAPGPDGESPMDRDDLAIILDEAGRFAEERIAPLDRASDITGAHWQDGAVTTPPGFREAYADWAAAGWNAVSQPEDFGGSGLPTAVGTATMEMMTSACMALSTLPVLSQGAADALEAHATAEMKALYLPKLISGEWTGTMNLTEPQAGSDLALLRTKAVPAGDGTFRITGSKIFITFGEHDLAANIIHLVLARLPDAPPGVKGISLFLVPKFLPNPDGTPGRPNDVRCAGIEHKLGIKGSPTCTMVFGDAGGAIGWLVGEANKGLACMFTMMNKARLLTGLQGIAIAEKATQMAQAYALERRQGRAAGFDGAAPIAAHPDVARTLARMKALTLSSRAIAYAAAAAIDRAATSPTAEERVRAEMRASLLTPVVKAFCTDAGCEVASSCVQVHGGMGFIEETGAAQLFRDIRIAPIYEGTNAIQAIDLVTRKIGREGGAEVAQVIAEARADLAAAAGLLGGSARRLAEAIDALESATAHLLASTTADTDRLLVASNYLRLFGLVLGGALLARGATQAGDAQAHWPRLARVHAEDLAAEAPALLNQILSPNRRAEDYRALAGLA</sequence>
<evidence type="ECO:0000256" key="4">
    <source>
        <dbReference type="ARBA" id="ARBA00022827"/>
    </source>
</evidence>
<dbReference type="EMBL" id="AP018907">
    <property type="protein sequence ID" value="BBF92951.1"/>
    <property type="molecule type" value="Genomic_DNA"/>
</dbReference>
<keyword evidence="4 10" id="KW-0274">FAD</keyword>
<dbReference type="InterPro" id="IPR036250">
    <property type="entry name" value="AcylCo_DH-like_C"/>
</dbReference>
<dbReference type="InterPro" id="IPR037069">
    <property type="entry name" value="AcylCoA_DH/ox_N_sf"/>
</dbReference>
<dbReference type="EC" id="1.3.99.41" evidence="8"/>
<evidence type="ECO:0000256" key="9">
    <source>
        <dbReference type="ARBA" id="ARBA00069043"/>
    </source>
</evidence>
<dbReference type="AlphaFoldDB" id="A0A348G068"/>
<dbReference type="InterPro" id="IPR006091">
    <property type="entry name" value="Acyl-CoA_Oxase/DH_mid-dom"/>
</dbReference>
<evidence type="ECO:0000256" key="10">
    <source>
        <dbReference type="RuleBase" id="RU362125"/>
    </source>
</evidence>
<dbReference type="OrthoDB" id="5510711at2"/>
<dbReference type="Pfam" id="PF00441">
    <property type="entry name" value="Acyl-CoA_dh_1"/>
    <property type="match status" value="1"/>
</dbReference>
<comment type="function">
    <text evidence="7">Involved in the assimilation of dimethylsulphoniopropionate (DMSP), an important compound in the fixation of carbon in marine phytoplankton, by mediating the conversion of 3-(methylthio)propanoyl-CoA (MMPA-CoA) to 3-(methylthio)acryloyl-CoA (MTA-CoA).</text>
</comment>
<gene>
    <name evidence="15" type="primary">mmgC_2</name>
    <name evidence="15" type="ORF">BLTE_16360</name>
</gene>
<dbReference type="InterPro" id="IPR046373">
    <property type="entry name" value="Acyl-CoA_Oxase/DH_mid-dom_sf"/>
</dbReference>
<dbReference type="PANTHER" id="PTHR42803">
    <property type="entry name" value="ACYL-COA DEHYDROGENASE"/>
    <property type="match status" value="1"/>
</dbReference>
<evidence type="ECO:0000259" key="13">
    <source>
        <dbReference type="Pfam" id="PF02771"/>
    </source>
</evidence>
<dbReference type="GO" id="GO:0050660">
    <property type="term" value="F:flavin adenine dinucleotide binding"/>
    <property type="evidence" value="ECO:0007669"/>
    <property type="project" value="InterPro"/>
</dbReference>
<organism evidence="15 16">
    <name type="scientific">Blastochloris tepida</name>
    <dbReference type="NCBI Taxonomy" id="2233851"/>
    <lineage>
        <taxon>Bacteria</taxon>
        <taxon>Pseudomonadati</taxon>
        <taxon>Pseudomonadota</taxon>
        <taxon>Alphaproteobacteria</taxon>
        <taxon>Hyphomicrobiales</taxon>
        <taxon>Blastochloridaceae</taxon>
        <taxon>Blastochloris</taxon>
    </lineage>
</organism>
<name>A0A348G068_9HYPH</name>
<dbReference type="KEGG" id="blag:BLTE_16360"/>
<dbReference type="InterPro" id="IPR009100">
    <property type="entry name" value="AcylCoA_DH/oxidase_NM_dom_sf"/>
</dbReference>
<keyword evidence="5 10" id="KW-0560">Oxidoreductase</keyword>
<dbReference type="Gene3D" id="1.10.540.10">
    <property type="entry name" value="Acyl-CoA dehydrogenase/oxidase, N-terminal domain"/>
    <property type="match status" value="1"/>
</dbReference>
<dbReference type="Pfam" id="PF02771">
    <property type="entry name" value="Acyl-CoA_dh_N"/>
    <property type="match status" value="1"/>
</dbReference>
<keyword evidence="16" id="KW-1185">Reference proteome</keyword>
<dbReference type="SUPFAM" id="SSF47203">
    <property type="entry name" value="Acyl-CoA dehydrogenase C-terminal domain-like"/>
    <property type="match status" value="1"/>
</dbReference>
<dbReference type="GO" id="GO:0016627">
    <property type="term" value="F:oxidoreductase activity, acting on the CH-CH group of donors"/>
    <property type="evidence" value="ECO:0007669"/>
    <property type="project" value="InterPro"/>
</dbReference>
<dbReference type="PANTHER" id="PTHR42803:SF1">
    <property type="entry name" value="BROAD-SPECIFICITY LINEAR ACYL-COA DEHYDROGENASE FADE5"/>
    <property type="match status" value="1"/>
</dbReference>
<evidence type="ECO:0000259" key="11">
    <source>
        <dbReference type="Pfam" id="PF00441"/>
    </source>
</evidence>
<comment type="catalytic activity">
    <reaction evidence="6">
        <text>3-(methylsulfanyl)propanoyl-CoA + oxidized [electron-transfer flavoprotein] + H(+) = 3-(methylsulfanyl)acryloyl-CoA + reduced [electron-transfer flavoprotein]</text>
        <dbReference type="Rhea" id="RHEA:52612"/>
        <dbReference type="Rhea" id="RHEA-COMP:10685"/>
        <dbReference type="Rhea" id="RHEA-COMP:10686"/>
        <dbReference type="ChEBI" id="CHEBI:15378"/>
        <dbReference type="ChEBI" id="CHEBI:57692"/>
        <dbReference type="ChEBI" id="CHEBI:58307"/>
        <dbReference type="ChEBI" id="CHEBI:82815"/>
        <dbReference type="ChEBI" id="CHEBI:84994"/>
        <dbReference type="EC" id="1.3.99.41"/>
    </reaction>
    <physiologicalReaction direction="left-to-right" evidence="6">
        <dbReference type="Rhea" id="RHEA:52613"/>
    </physiologicalReaction>
</comment>
<evidence type="ECO:0000256" key="8">
    <source>
        <dbReference type="ARBA" id="ARBA00066694"/>
    </source>
</evidence>
<evidence type="ECO:0000313" key="15">
    <source>
        <dbReference type="EMBL" id="BBF92951.1"/>
    </source>
</evidence>
<dbReference type="InterPro" id="IPR013786">
    <property type="entry name" value="AcylCoA_DH/ox_N"/>
</dbReference>
<feature type="domain" description="Acyl-CoA dehydrogenase/oxidase C-terminal" evidence="11">
    <location>
        <begin position="278"/>
        <end position="442"/>
    </location>
</feature>
<feature type="domain" description="Acyl-CoA dehydrogenase/oxidase N-terminal" evidence="13">
    <location>
        <begin position="33"/>
        <end position="151"/>
    </location>
</feature>